<dbReference type="GO" id="GO:1901135">
    <property type="term" value="P:carbohydrate derivative metabolic process"/>
    <property type="evidence" value="ECO:0007669"/>
    <property type="project" value="InterPro"/>
</dbReference>
<dbReference type="Proteomes" id="UP000177457">
    <property type="component" value="Unassembled WGS sequence"/>
</dbReference>
<keyword evidence="2" id="KW-0413">Isomerase</keyword>
<dbReference type="GO" id="GO:0004476">
    <property type="term" value="F:mannose-6-phosphate isomerase activity"/>
    <property type="evidence" value="ECO:0007669"/>
    <property type="project" value="InterPro"/>
</dbReference>
<dbReference type="Gene3D" id="3.40.50.10490">
    <property type="entry name" value="Glucose-6-phosphate isomerase like protein, domain 1"/>
    <property type="match status" value="2"/>
</dbReference>
<protein>
    <recommendedName>
        <fullName evidence="3">SIS domain-containing protein</fullName>
    </recommendedName>
</protein>
<evidence type="ECO:0000256" key="2">
    <source>
        <dbReference type="ARBA" id="ARBA00023235"/>
    </source>
</evidence>
<dbReference type="GO" id="GO:0004347">
    <property type="term" value="F:glucose-6-phosphate isomerase activity"/>
    <property type="evidence" value="ECO:0007669"/>
    <property type="project" value="InterPro"/>
</dbReference>
<dbReference type="AlphaFoldDB" id="A0A1F6MQ38"/>
<feature type="domain" description="SIS" evidence="3">
    <location>
        <begin position="21"/>
        <end position="157"/>
    </location>
</feature>
<name>A0A1F6MQ38_9BACT</name>
<evidence type="ECO:0000259" key="3">
    <source>
        <dbReference type="PROSITE" id="PS51464"/>
    </source>
</evidence>
<dbReference type="GO" id="GO:0005975">
    <property type="term" value="P:carbohydrate metabolic process"/>
    <property type="evidence" value="ECO:0007669"/>
    <property type="project" value="InterPro"/>
</dbReference>
<reference evidence="4 5" key="1">
    <citation type="journal article" date="2016" name="Nat. Commun.">
        <title>Thousands of microbial genomes shed light on interconnected biogeochemical processes in an aquifer system.</title>
        <authorList>
            <person name="Anantharaman K."/>
            <person name="Brown C.T."/>
            <person name="Hug L.A."/>
            <person name="Sharon I."/>
            <person name="Castelle C.J."/>
            <person name="Probst A.J."/>
            <person name="Thomas B.C."/>
            <person name="Singh A."/>
            <person name="Wilkins M.J."/>
            <person name="Karaoz U."/>
            <person name="Brodie E.L."/>
            <person name="Williams K.H."/>
            <person name="Hubbard S.S."/>
            <person name="Banfield J.F."/>
        </authorList>
    </citation>
    <scope>NUCLEOTIDE SEQUENCE [LARGE SCALE GENOMIC DNA]</scope>
</reference>
<proteinExistence type="inferred from homology"/>
<dbReference type="InterPro" id="IPR046348">
    <property type="entry name" value="SIS_dom_sf"/>
</dbReference>
<dbReference type="STRING" id="1798683.A3C90_04430"/>
<feature type="non-terminal residue" evidence="4">
    <location>
        <position position="272"/>
    </location>
</feature>
<evidence type="ECO:0000313" key="5">
    <source>
        <dbReference type="Proteomes" id="UP000177457"/>
    </source>
</evidence>
<evidence type="ECO:0000313" key="4">
    <source>
        <dbReference type="EMBL" id="OGH73779.1"/>
    </source>
</evidence>
<gene>
    <name evidence="4" type="ORF">A3C90_04430</name>
</gene>
<dbReference type="SUPFAM" id="SSF53697">
    <property type="entry name" value="SIS domain"/>
    <property type="match status" value="1"/>
</dbReference>
<comment type="caution">
    <text evidence="4">The sequence shown here is derived from an EMBL/GenBank/DDBJ whole genome shotgun (WGS) entry which is preliminary data.</text>
</comment>
<dbReference type="InterPro" id="IPR001347">
    <property type="entry name" value="SIS_dom"/>
</dbReference>
<dbReference type="PROSITE" id="PS51464">
    <property type="entry name" value="SIS"/>
    <property type="match status" value="1"/>
</dbReference>
<dbReference type="GO" id="GO:0097367">
    <property type="term" value="F:carbohydrate derivative binding"/>
    <property type="evidence" value="ECO:0007669"/>
    <property type="project" value="InterPro"/>
</dbReference>
<sequence length="272" mass="30862">MMRDAIFNFPKQFDFRPTVLHASKLKKTKKFVVCGMGGSHLAADLLLTWNPSLDLLVHRDYGLATVPDLRERLTILSSYSGNTEEVISGFREGLKKKLPLAALSIGGTLETMAMKYRVPFVKMPDTGIQPRSALGFSMVGLLALMRRSQGLRDARELSITLKPADLEADGRRLAKTFRNRIPVIYASRRNEAIAYNWKIKLNETGKIPAFYSVFPELNHNEMTGFDVKKSSRHLSRGLFFILLTDTDDEPRIEKRMRIVARLYAERGLPVEM</sequence>
<organism evidence="4 5">
    <name type="scientific">Candidatus Magasanikbacteria bacterium RIFCSPHIGHO2_02_FULL_51_14</name>
    <dbReference type="NCBI Taxonomy" id="1798683"/>
    <lineage>
        <taxon>Bacteria</taxon>
        <taxon>Candidatus Magasanikiibacteriota</taxon>
    </lineage>
</organism>
<comment type="similarity">
    <text evidence="1">Belongs to the PGI/PMI family.</text>
</comment>
<dbReference type="EMBL" id="MFQE01000016">
    <property type="protein sequence ID" value="OGH73779.1"/>
    <property type="molecule type" value="Genomic_DNA"/>
</dbReference>
<accession>A0A1F6MQ38</accession>
<evidence type="ECO:0000256" key="1">
    <source>
        <dbReference type="ARBA" id="ARBA00010523"/>
    </source>
</evidence>
<dbReference type="InterPro" id="IPR019490">
    <property type="entry name" value="Glu6P/Mann6P_isomerase_C"/>
</dbReference>
<dbReference type="CDD" id="cd05637">
    <property type="entry name" value="SIS_PGI_PMI_2"/>
    <property type="match status" value="1"/>
</dbReference>
<dbReference type="Pfam" id="PF10432">
    <property type="entry name" value="bact-PGI_C"/>
    <property type="match status" value="1"/>
</dbReference>